<dbReference type="InterPro" id="IPR050061">
    <property type="entry name" value="MurCDEF_pg_biosynth"/>
</dbReference>
<dbReference type="PANTHER" id="PTHR43445:SF3">
    <property type="entry name" value="UDP-N-ACETYLMURAMATE--L-ALANINE LIGASE"/>
    <property type="match status" value="1"/>
</dbReference>
<dbReference type="InterPro" id="IPR005758">
    <property type="entry name" value="UDP-N-AcMur_Ala_ligase_MurC"/>
</dbReference>
<dbReference type="EMBL" id="CP002189">
    <property type="protein sequence ID" value="ADV33551.1"/>
    <property type="molecule type" value="Genomic_DNA"/>
</dbReference>
<keyword evidence="5 14" id="KW-0436">Ligase</keyword>
<feature type="binding site" evidence="14">
    <location>
        <begin position="126"/>
        <end position="132"/>
    </location>
    <ligand>
        <name>ATP</name>
        <dbReference type="ChEBI" id="CHEBI:30616"/>
    </ligand>
</feature>
<evidence type="ECO:0000256" key="11">
    <source>
        <dbReference type="ARBA" id="ARBA00023306"/>
    </source>
</evidence>
<keyword evidence="12 14" id="KW-0961">Cell wall biogenesis/degradation</keyword>
<evidence type="ECO:0000259" key="15">
    <source>
        <dbReference type="Pfam" id="PF01225"/>
    </source>
</evidence>
<comment type="catalytic activity">
    <reaction evidence="13 14">
        <text>UDP-N-acetyl-alpha-D-muramate + L-alanine + ATP = UDP-N-acetyl-alpha-D-muramoyl-L-alanine + ADP + phosphate + H(+)</text>
        <dbReference type="Rhea" id="RHEA:23372"/>
        <dbReference type="ChEBI" id="CHEBI:15378"/>
        <dbReference type="ChEBI" id="CHEBI:30616"/>
        <dbReference type="ChEBI" id="CHEBI:43474"/>
        <dbReference type="ChEBI" id="CHEBI:57972"/>
        <dbReference type="ChEBI" id="CHEBI:70757"/>
        <dbReference type="ChEBI" id="CHEBI:83898"/>
        <dbReference type="ChEBI" id="CHEBI:456216"/>
        <dbReference type="EC" id="6.3.2.8"/>
    </reaction>
</comment>
<comment type="similarity">
    <text evidence="14">Belongs to the MurCDEF family.</text>
</comment>
<dbReference type="RefSeq" id="WP_013516476.1">
    <property type="nucleotide sequence ID" value="NC_014909.2"/>
</dbReference>
<dbReference type="InterPro" id="IPR036565">
    <property type="entry name" value="Mur-like_cat_sf"/>
</dbReference>
<comment type="subcellular location">
    <subcellularLocation>
        <location evidence="1 14">Cytoplasm</location>
    </subcellularLocation>
</comment>
<dbReference type="HAMAP" id="MF_00046">
    <property type="entry name" value="MurC"/>
    <property type="match status" value="1"/>
</dbReference>
<comment type="pathway">
    <text evidence="2 14">Cell wall biogenesis; peptidoglycan biosynthesis.</text>
</comment>
<feature type="domain" description="Mur ligase N-terminal catalytic" evidence="15">
    <location>
        <begin position="22"/>
        <end position="120"/>
    </location>
</feature>
<reference evidence="18 19" key="1">
    <citation type="journal article" date="2010" name="BMC Genomics">
        <title>Unprecedented loss of ammonia assimilation capability in a urease-encoding bacterial mutualist.</title>
        <authorList>
            <person name="Williams L.E."/>
            <person name="Wernegreen J.J."/>
        </authorList>
    </citation>
    <scope>NUCLEOTIDE SEQUENCE [LARGE SCALE GENOMIC DNA]</scope>
    <source>
        <strain evidence="18 19">BVAF</strain>
    </source>
</reference>
<dbReference type="GO" id="GO:0008360">
    <property type="term" value="P:regulation of cell shape"/>
    <property type="evidence" value="ECO:0007669"/>
    <property type="project" value="UniProtKB-KW"/>
</dbReference>
<keyword evidence="9 14" id="KW-0133">Cell shape</keyword>
<evidence type="ECO:0000313" key="18">
    <source>
        <dbReference type="EMBL" id="ADV33551.1"/>
    </source>
</evidence>
<keyword evidence="19" id="KW-1185">Reference proteome</keyword>
<dbReference type="GO" id="GO:0071555">
    <property type="term" value="P:cell wall organization"/>
    <property type="evidence" value="ECO:0007669"/>
    <property type="project" value="UniProtKB-KW"/>
</dbReference>
<dbReference type="SUPFAM" id="SSF51984">
    <property type="entry name" value="MurCD N-terminal domain"/>
    <property type="match status" value="1"/>
</dbReference>
<dbReference type="SUPFAM" id="SSF53623">
    <property type="entry name" value="MurD-like peptide ligases, catalytic domain"/>
    <property type="match status" value="1"/>
</dbReference>
<dbReference type="GO" id="GO:0008763">
    <property type="term" value="F:UDP-N-acetylmuramate-L-alanine ligase activity"/>
    <property type="evidence" value="ECO:0007669"/>
    <property type="project" value="UniProtKB-UniRule"/>
</dbReference>
<evidence type="ECO:0000259" key="17">
    <source>
        <dbReference type="Pfam" id="PF08245"/>
    </source>
</evidence>
<dbReference type="Gene3D" id="3.40.1190.10">
    <property type="entry name" value="Mur-like, catalytic domain"/>
    <property type="match status" value="1"/>
</dbReference>
<evidence type="ECO:0000256" key="4">
    <source>
        <dbReference type="ARBA" id="ARBA00022490"/>
    </source>
</evidence>
<dbReference type="GO" id="GO:0009252">
    <property type="term" value="P:peptidoglycan biosynthetic process"/>
    <property type="evidence" value="ECO:0007669"/>
    <property type="project" value="UniProtKB-UniRule"/>
</dbReference>
<dbReference type="InterPro" id="IPR004101">
    <property type="entry name" value="Mur_ligase_C"/>
</dbReference>
<evidence type="ECO:0000256" key="12">
    <source>
        <dbReference type="ARBA" id="ARBA00023316"/>
    </source>
</evidence>
<keyword evidence="7 14" id="KW-0547">Nucleotide-binding</keyword>
<dbReference type="SUPFAM" id="SSF53244">
    <property type="entry name" value="MurD-like peptide ligases, peptide-binding domain"/>
    <property type="match status" value="1"/>
</dbReference>
<dbReference type="AlphaFoldDB" id="E8Q5Q4"/>
<dbReference type="UniPathway" id="UPA00219"/>
<feature type="domain" description="Mur ligase C-terminal" evidence="16">
    <location>
        <begin position="341"/>
        <end position="466"/>
    </location>
</feature>
<feature type="domain" description="Mur ligase central" evidence="17">
    <location>
        <begin position="124"/>
        <end position="303"/>
    </location>
</feature>
<proteinExistence type="inferred from homology"/>
<evidence type="ECO:0000313" key="19">
    <source>
        <dbReference type="Proteomes" id="UP000007464"/>
    </source>
</evidence>
<gene>
    <name evidence="14 18" type="primary">murC</name>
    <name evidence="18" type="ordered locus">BVAF_144</name>
</gene>
<keyword evidence="4 14" id="KW-0963">Cytoplasm</keyword>
<evidence type="ECO:0000256" key="10">
    <source>
        <dbReference type="ARBA" id="ARBA00022984"/>
    </source>
</evidence>
<keyword evidence="10 14" id="KW-0573">Peptidoglycan synthesis</keyword>
<comment type="function">
    <text evidence="14">Cell wall formation.</text>
</comment>
<dbReference type="OrthoDB" id="9804126at2"/>
<dbReference type="Pfam" id="PF02875">
    <property type="entry name" value="Mur_ligase_C"/>
    <property type="match status" value="1"/>
</dbReference>
<protein>
    <recommendedName>
        <fullName evidence="3 14">UDP-N-acetylmuramate--L-alanine ligase</fullName>
        <ecNumber evidence="3 14">6.3.2.8</ecNumber>
    </recommendedName>
    <alternativeName>
        <fullName evidence="14">UDP-N-acetylmuramoyl-L-alanine synthetase</fullName>
    </alternativeName>
</protein>
<keyword evidence="8 14" id="KW-0067">ATP-binding</keyword>
<dbReference type="Gene3D" id="3.90.190.20">
    <property type="entry name" value="Mur ligase, C-terminal domain"/>
    <property type="match status" value="1"/>
</dbReference>
<dbReference type="EC" id="6.3.2.8" evidence="3 14"/>
<evidence type="ECO:0000256" key="2">
    <source>
        <dbReference type="ARBA" id="ARBA00004752"/>
    </source>
</evidence>
<evidence type="ECO:0000256" key="7">
    <source>
        <dbReference type="ARBA" id="ARBA00022741"/>
    </source>
</evidence>
<organism evidence="18 19">
    <name type="scientific">Blochmanniella vafra (strain BVAF)</name>
    <dbReference type="NCBI Taxonomy" id="859654"/>
    <lineage>
        <taxon>Bacteria</taxon>
        <taxon>Pseudomonadati</taxon>
        <taxon>Pseudomonadota</taxon>
        <taxon>Gammaproteobacteria</taxon>
        <taxon>Enterobacterales</taxon>
        <taxon>Enterobacteriaceae</taxon>
        <taxon>ant endosymbionts</taxon>
        <taxon>Candidatus Blochmanniella</taxon>
    </lineage>
</organism>
<evidence type="ECO:0000256" key="13">
    <source>
        <dbReference type="ARBA" id="ARBA00047833"/>
    </source>
</evidence>
<evidence type="ECO:0000256" key="8">
    <source>
        <dbReference type="ARBA" id="ARBA00022840"/>
    </source>
</evidence>
<accession>E8Q5Q4</accession>
<evidence type="ECO:0000256" key="1">
    <source>
        <dbReference type="ARBA" id="ARBA00004496"/>
    </source>
</evidence>
<dbReference type="InterPro" id="IPR013221">
    <property type="entry name" value="Mur_ligase_cen"/>
</dbReference>
<dbReference type="Pfam" id="PF01225">
    <property type="entry name" value="Mur_ligase"/>
    <property type="match status" value="1"/>
</dbReference>
<dbReference type="Pfam" id="PF08245">
    <property type="entry name" value="Mur_ligase_M"/>
    <property type="match status" value="1"/>
</dbReference>
<evidence type="ECO:0000256" key="9">
    <source>
        <dbReference type="ARBA" id="ARBA00022960"/>
    </source>
</evidence>
<keyword evidence="11 14" id="KW-0131">Cell cycle</keyword>
<sequence>MQSFQLTNDILPVINRYYIKQIHFIGIGGAGMSGIAIILAHQGYNVTGSDIEESDITQYLLNLGVKIFFGHCSENVNNADLVVISSAINLNNIEFQAAKRLKIPIMRRAEVLFELMRYKYGIAIAGTHGKTTTTAMLANIYVEAGLDPTFINGAIIRSEGVQSRFGCSCYFIIEADESDKSFLWLYPTVEIITNIDFDHMSAYQNNYEFLKKAFVEFLNHLPVYGYAVICIDDPAIRSVLSNVNRKIITYGFSKDADLCILNYHQYREKSKFTVLIKNKKKLEIILNIPGYHNVLNATASIGVSIEEGIPDLVILRAMLNFQGTNRRFENLGFYSLKQINGRVGKVMIVDDYGHHPTELHATIATVRSGWPDKRLIMVFQPHRFTRTCELYDSFIHVLSTVDVLLILNVYPAGEKPILNINSQTLCDAINKYGKIKPVFVSNEYILLKILLGLLDNGDLLLIQGAGTIGNKMRALFLKNQKS</sequence>
<evidence type="ECO:0000256" key="6">
    <source>
        <dbReference type="ARBA" id="ARBA00022618"/>
    </source>
</evidence>
<dbReference type="GO" id="GO:0005524">
    <property type="term" value="F:ATP binding"/>
    <property type="evidence" value="ECO:0007669"/>
    <property type="project" value="UniProtKB-UniRule"/>
</dbReference>
<dbReference type="InterPro" id="IPR036615">
    <property type="entry name" value="Mur_ligase_C_dom_sf"/>
</dbReference>
<dbReference type="InterPro" id="IPR000713">
    <property type="entry name" value="Mur_ligase_N"/>
</dbReference>
<evidence type="ECO:0000256" key="14">
    <source>
        <dbReference type="HAMAP-Rule" id="MF_00046"/>
    </source>
</evidence>
<dbReference type="KEGG" id="bva:BVAF_144"/>
<evidence type="ECO:0000259" key="16">
    <source>
        <dbReference type="Pfam" id="PF02875"/>
    </source>
</evidence>
<dbReference type="Gene3D" id="3.40.50.720">
    <property type="entry name" value="NAD(P)-binding Rossmann-like Domain"/>
    <property type="match status" value="1"/>
</dbReference>
<evidence type="ECO:0000256" key="3">
    <source>
        <dbReference type="ARBA" id="ARBA00012211"/>
    </source>
</evidence>
<keyword evidence="6 14" id="KW-0132">Cell division</keyword>
<dbReference type="NCBIfam" id="TIGR01082">
    <property type="entry name" value="murC"/>
    <property type="match status" value="1"/>
</dbReference>
<evidence type="ECO:0000256" key="5">
    <source>
        <dbReference type="ARBA" id="ARBA00022598"/>
    </source>
</evidence>
<dbReference type="HOGENOM" id="CLU_028104_2_2_6"/>
<dbReference type="GO" id="GO:0005737">
    <property type="term" value="C:cytoplasm"/>
    <property type="evidence" value="ECO:0007669"/>
    <property type="project" value="UniProtKB-SubCell"/>
</dbReference>
<name>E8Q5Q4_BLOVB</name>
<dbReference type="Proteomes" id="UP000007464">
    <property type="component" value="Chromosome"/>
</dbReference>
<dbReference type="GO" id="GO:0051301">
    <property type="term" value="P:cell division"/>
    <property type="evidence" value="ECO:0007669"/>
    <property type="project" value="UniProtKB-KW"/>
</dbReference>
<dbReference type="STRING" id="859654.BVAF_144"/>
<dbReference type="PANTHER" id="PTHR43445">
    <property type="entry name" value="UDP-N-ACETYLMURAMATE--L-ALANINE LIGASE-RELATED"/>
    <property type="match status" value="1"/>
</dbReference>